<feature type="region of interest" description="Disordered" evidence="1">
    <location>
        <begin position="157"/>
        <end position="302"/>
    </location>
</feature>
<protein>
    <submittedName>
        <fullName evidence="2">Uncharacterized protein</fullName>
    </submittedName>
</protein>
<feature type="compositionally biased region" description="Basic and acidic residues" evidence="1">
    <location>
        <begin position="275"/>
        <end position="285"/>
    </location>
</feature>
<sequence>MRHCLRALRGRHRPPHRDLPKKWRLPVPRSHLSLLLPSLSISLDPSTAGKVSTQDIWKGTSFTAAGNKPSCFQPAPAADLEAKSKGKSPVVTLHPAEVKNTPKNPEAGQRGEATDARKEAASGTTRETFLPMQFHEFNFGGNSDPVSFTGSLPSFPAQVSQPTSTGIFSFERQSPPLVTIQPKEKTAEDGVPKDVNPEENMPKEKVPEEGVPKEETREIDAPENESPQEKKLREKKLKKKMLKEESARKKETPKYTRTASEPSRNQKRRRKSKRKLLEKAEREAHSANAQASRRVQQALMMR</sequence>
<dbReference type="EMBL" id="JACCJC010000087">
    <property type="protein sequence ID" value="KAF6226771.1"/>
    <property type="molecule type" value="Genomic_DNA"/>
</dbReference>
<feature type="compositionally biased region" description="Polar residues" evidence="1">
    <location>
        <begin position="157"/>
        <end position="167"/>
    </location>
</feature>
<evidence type="ECO:0000313" key="2">
    <source>
        <dbReference type="EMBL" id="KAF6226771.1"/>
    </source>
</evidence>
<keyword evidence="3" id="KW-1185">Reference proteome</keyword>
<feature type="compositionally biased region" description="Basic and acidic residues" evidence="1">
    <location>
        <begin position="182"/>
        <end position="220"/>
    </location>
</feature>
<gene>
    <name evidence="2" type="ORF">HO173_012275</name>
</gene>
<dbReference type="GeneID" id="59293911"/>
<feature type="region of interest" description="Disordered" evidence="1">
    <location>
        <begin position="98"/>
        <end position="124"/>
    </location>
</feature>
<feature type="compositionally biased region" description="Basic residues" evidence="1">
    <location>
        <begin position="265"/>
        <end position="274"/>
    </location>
</feature>
<reference evidence="2 3" key="1">
    <citation type="journal article" date="2020" name="Genomics">
        <title>Complete, high-quality genomes from long-read metagenomic sequencing of two wolf lichen thalli reveals enigmatic genome architecture.</title>
        <authorList>
            <person name="McKenzie S.K."/>
            <person name="Walston R.F."/>
            <person name="Allen J.L."/>
        </authorList>
    </citation>
    <scope>NUCLEOTIDE SEQUENCE [LARGE SCALE GENOMIC DNA]</scope>
    <source>
        <strain evidence="2">WasteWater2</strain>
    </source>
</reference>
<organism evidence="2 3">
    <name type="scientific">Letharia columbiana</name>
    <dbReference type="NCBI Taxonomy" id="112416"/>
    <lineage>
        <taxon>Eukaryota</taxon>
        <taxon>Fungi</taxon>
        <taxon>Dikarya</taxon>
        <taxon>Ascomycota</taxon>
        <taxon>Pezizomycotina</taxon>
        <taxon>Lecanoromycetes</taxon>
        <taxon>OSLEUM clade</taxon>
        <taxon>Lecanoromycetidae</taxon>
        <taxon>Lecanorales</taxon>
        <taxon>Lecanorineae</taxon>
        <taxon>Parmeliaceae</taxon>
        <taxon>Letharia</taxon>
    </lineage>
</organism>
<accession>A0A8H6CPD7</accession>
<feature type="compositionally biased region" description="Basic and acidic residues" evidence="1">
    <location>
        <begin position="242"/>
        <end position="254"/>
    </location>
</feature>
<dbReference type="AlphaFoldDB" id="A0A8H6CPD7"/>
<proteinExistence type="predicted"/>
<name>A0A8H6CPD7_9LECA</name>
<dbReference type="Proteomes" id="UP000578531">
    <property type="component" value="Unassembled WGS sequence"/>
</dbReference>
<dbReference type="RefSeq" id="XP_037158922.1">
    <property type="nucleotide sequence ID" value="XM_037314147.1"/>
</dbReference>
<evidence type="ECO:0000256" key="1">
    <source>
        <dbReference type="SAM" id="MobiDB-lite"/>
    </source>
</evidence>
<comment type="caution">
    <text evidence="2">The sequence shown here is derived from an EMBL/GenBank/DDBJ whole genome shotgun (WGS) entry which is preliminary data.</text>
</comment>
<evidence type="ECO:0000313" key="3">
    <source>
        <dbReference type="Proteomes" id="UP000578531"/>
    </source>
</evidence>